<dbReference type="AlphaFoldDB" id="A0A916Y6J1"/>
<dbReference type="Pfam" id="PF08818">
    <property type="entry name" value="DUF1801"/>
    <property type="match status" value="1"/>
</dbReference>
<dbReference type="Gene3D" id="3.90.1150.200">
    <property type="match status" value="1"/>
</dbReference>
<protein>
    <recommendedName>
        <fullName evidence="1">YdhG-like domain-containing protein</fullName>
    </recommendedName>
</protein>
<dbReference type="Proteomes" id="UP000625735">
    <property type="component" value="Unassembled WGS sequence"/>
</dbReference>
<evidence type="ECO:0000313" key="3">
    <source>
        <dbReference type="Proteomes" id="UP000625735"/>
    </source>
</evidence>
<keyword evidence="3" id="KW-1185">Reference proteome</keyword>
<feature type="domain" description="YdhG-like" evidence="1">
    <location>
        <begin position="15"/>
        <end position="109"/>
    </location>
</feature>
<reference evidence="2" key="2">
    <citation type="submission" date="2020-09" db="EMBL/GenBank/DDBJ databases">
        <authorList>
            <person name="Sun Q."/>
            <person name="Zhou Y."/>
        </authorList>
    </citation>
    <scope>NUCLEOTIDE SEQUENCE</scope>
    <source>
        <strain evidence="2">CGMCC 1.12506</strain>
    </source>
</reference>
<reference evidence="2" key="1">
    <citation type="journal article" date="2014" name="Int. J. Syst. Evol. Microbiol.">
        <title>Complete genome sequence of Corynebacterium casei LMG S-19264T (=DSM 44701T), isolated from a smear-ripened cheese.</title>
        <authorList>
            <consortium name="US DOE Joint Genome Institute (JGI-PGF)"/>
            <person name="Walter F."/>
            <person name="Albersmeier A."/>
            <person name="Kalinowski J."/>
            <person name="Ruckert C."/>
        </authorList>
    </citation>
    <scope>NUCLEOTIDE SEQUENCE</scope>
    <source>
        <strain evidence="2">CGMCC 1.12506</strain>
    </source>
</reference>
<sequence length="193" mass="22849">MEESKTWNRNQKWLEEIEALKSILVKTDLVETTKWGGIVYTWNNRNIIGIGGFKDYFTIWFFNGVFLPDEKKVLINANEGTTKGLRQWRFASKEEIDEKLVLHYVNQAIENEKNGLAIKPEKKEVVPSEFFMSKLNENSELLEKFKNFTPFKQKEFVEYIDTAKQEKTKHDRFEKIKPMLLANIGLNDKYRKC</sequence>
<proteinExistence type="predicted"/>
<dbReference type="RefSeq" id="WP_188362816.1">
    <property type="nucleotide sequence ID" value="NZ_BMFG01000010.1"/>
</dbReference>
<comment type="caution">
    <text evidence="2">The sequence shown here is derived from an EMBL/GenBank/DDBJ whole genome shotgun (WGS) entry which is preliminary data.</text>
</comment>
<name>A0A916Y6J1_9FLAO</name>
<dbReference type="Pfam" id="PF13376">
    <property type="entry name" value="OmdA"/>
    <property type="match status" value="1"/>
</dbReference>
<evidence type="ECO:0000313" key="2">
    <source>
        <dbReference type="EMBL" id="GGD33103.1"/>
    </source>
</evidence>
<dbReference type="InterPro" id="IPR014922">
    <property type="entry name" value="YdhG-like"/>
</dbReference>
<gene>
    <name evidence="2" type="ORF">GCM10011343_23900</name>
</gene>
<dbReference type="EMBL" id="BMFG01000010">
    <property type="protein sequence ID" value="GGD33103.1"/>
    <property type="molecule type" value="Genomic_DNA"/>
</dbReference>
<evidence type="ECO:0000259" key="1">
    <source>
        <dbReference type="Pfam" id="PF08818"/>
    </source>
</evidence>
<accession>A0A916Y6J1</accession>
<organism evidence="2 3">
    <name type="scientific">Flavobacterium orientale</name>
    <dbReference type="NCBI Taxonomy" id="1756020"/>
    <lineage>
        <taxon>Bacteria</taxon>
        <taxon>Pseudomonadati</taxon>
        <taxon>Bacteroidota</taxon>
        <taxon>Flavobacteriia</taxon>
        <taxon>Flavobacteriales</taxon>
        <taxon>Flavobacteriaceae</taxon>
        <taxon>Flavobacterium</taxon>
    </lineage>
</organism>
<dbReference type="SUPFAM" id="SSF159888">
    <property type="entry name" value="YdhG-like"/>
    <property type="match status" value="1"/>
</dbReference>